<dbReference type="SUPFAM" id="SSF110087">
    <property type="entry name" value="DR1885-like metal-binding protein"/>
    <property type="match status" value="1"/>
</dbReference>
<dbReference type="Gene3D" id="2.60.40.1890">
    <property type="entry name" value="PCu(A)C copper chaperone"/>
    <property type="match status" value="1"/>
</dbReference>
<sequence length="165" mass="16949">MKSAKPVKLAKHLVLTGIAITGALALAGCGSSNVSGSSGSSLPELSVGASYMPQPVSADMAAGFLTITNKGGTKDELTSVTSDSAGEITMHETNGGAMEQVSSFEVPAHGQLVFKSGGNHLMFEKLKRRPAQGDTITLKLKFAESGPLTVEMPVKSATYNPSTGH</sequence>
<feature type="signal peptide" evidence="1">
    <location>
        <begin position="1"/>
        <end position="27"/>
    </location>
</feature>
<dbReference type="InterPro" id="IPR058248">
    <property type="entry name" value="Lxx211020-like"/>
</dbReference>
<dbReference type="PROSITE" id="PS51257">
    <property type="entry name" value="PROKAR_LIPOPROTEIN"/>
    <property type="match status" value="1"/>
</dbReference>
<reference evidence="2" key="1">
    <citation type="submission" date="2024-07" db="EMBL/GenBank/DDBJ databases">
        <authorList>
            <person name="Yu S.T."/>
        </authorList>
    </citation>
    <scope>NUCLEOTIDE SEQUENCE</scope>
    <source>
        <strain evidence="2">R39</strain>
    </source>
</reference>
<dbReference type="PANTHER" id="PTHR36302">
    <property type="entry name" value="BLR7088 PROTEIN"/>
    <property type="match status" value="1"/>
</dbReference>
<evidence type="ECO:0000313" key="2">
    <source>
        <dbReference type="EMBL" id="XDQ49598.1"/>
    </source>
</evidence>
<dbReference type="InterPro" id="IPR036182">
    <property type="entry name" value="PCuAC_sf"/>
</dbReference>
<dbReference type="PANTHER" id="PTHR36302:SF1">
    <property type="entry name" value="COPPER CHAPERONE PCU(A)C"/>
    <property type="match status" value="1"/>
</dbReference>
<evidence type="ECO:0000256" key="1">
    <source>
        <dbReference type="SAM" id="SignalP"/>
    </source>
</evidence>
<dbReference type="Pfam" id="PF04314">
    <property type="entry name" value="PCuAC"/>
    <property type="match status" value="1"/>
</dbReference>
<dbReference type="InterPro" id="IPR007410">
    <property type="entry name" value="LpqE-like"/>
</dbReference>
<keyword evidence="1" id="KW-0732">Signal</keyword>
<accession>A0AB39R7E2</accession>
<dbReference type="RefSeq" id="WP_362750578.1">
    <property type="nucleotide sequence ID" value="NZ_CP163441.1"/>
</dbReference>
<gene>
    <name evidence="2" type="ORF">AB5J52_22925</name>
</gene>
<dbReference type="AlphaFoldDB" id="A0AB39R7E2"/>
<name>A0AB39R7E2_9ACTN</name>
<dbReference type="EMBL" id="CP163441">
    <property type="protein sequence ID" value="XDQ49598.1"/>
    <property type="molecule type" value="Genomic_DNA"/>
</dbReference>
<organism evidence="2">
    <name type="scientific">Streptomyces sp. R39</name>
    <dbReference type="NCBI Taxonomy" id="3238631"/>
    <lineage>
        <taxon>Bacteria</taxon>
        <taxon>Bacillati</taxon>
        <taxon>Actinomycetota</taxon>
        <taxon>Actinomycetes</taxon>
        <taxon>Kitasatosporales</taxon>
        <taxon>Streptomycetaceae</taxon>
        <taxon>Streptomyces</taxon>
    </lineage>
</organism>
<proteinExistence type="predicted"/>
<protein>
    <submittedName>
        <fullName evidence="2">Copper chaperone PCu(A)C</fullName>
    </submittedName>
</protein>
<feature type="chain" id="PRO_5044275083" evidence="1">
    <location>
        <begin position="28"/>
        <end position="165"/>
    </location>
</feature>